<dbReference type="Proteomes" id="UP000070366">
    <property type="component" value="Unassembled WGS sequence"/>
</dbReference>
<evidence type="ECO:0008006" key="5">
    <source>
        <dbReference type="Google" id="ProtNLM"/>
    </source>
</evidence>
<reference evidence="4" key="1">
    <citation type="submission" date="2016-02" db="EMBL/GenBank/DDBJ databases">
        <authorList>
            <person name="Mitreva M."/>
            <person name="Pepin K.H."/>
            <person name="Mihindukulasuriya K.A."/>
            <person name="Fulton R."/>
            <person name="Fronick C."/>
            <person name="O'Laughlin M."/>
            <person name="Miner T."/>
            <person name="Herter B."/>
            <person name="Rosa B.A."/>
            <person name="Cordes M."/>
            <person name="Tomlinson C."/>
            <person name="Wollam A."/>
            <person name="Palsikar V.B."/>
            <person name="Mardis E.R."/>
            <person name="Wilson R.K."/>
        </authorList>
    </citation>
    <scope>NUCLEOTIDE SEQUENCE [LARGE SCALE GENOMIC DNA]</scope>
    <source>
        <strain evidence="4">DSM 22607</strain>
    </source>
</reference>
<sequence>MNKSLGGVFRSAWNTTKNNFVPLLVGILVYVGPTLVLSMITTALPVTLAGSGLAVGLELCALAYIIFASPFYMGYITSVLRTWHLTGAPVRMSTAWAAAKANYGRYMTTLLAAIVISFAAIFVIALVSSVAIVGSIFSAAGSFYGGSAGYEYLTVLAAMMPALVVMVALIFFYSFCLSFVQFIPGMEFPSGFQAVFRSFRYIFRGNFWKNLGHTLIIGLITVGIELVVILPFYVPYLSTVLAPGATLSDITYASTALTAALPLYTLVITILGIFLQTFTTPYMFEVYLNAKNVSDGKDSQQLQRTYGDPYTNFTQDNNTQPPDGGGQYPPQIPPNGGR</sequence>
<proteinExistence type="predicted"/>
<keyword evidence="2" id="KW-0812">Transmembrane</keyword>
<dbReference type="STRING" id="626937.HMPREF3293_01958"/>
<feature type="transmembrane region" description="Helical" evidence="2">
    <location>
        <begin position="211"/>
        <end position="234"/>
    </location>
</feature>
<evidence type="ECO:0000313" key="4">
    <source>
        <dbReference type="Proteomes" id="UP000070366"/>
    </source>
</evidence>
<evidence type="ECO:0000313" key="3">
    <source>
        <dbReference type="EMBL" id="KXK64721.1"/>
    </source>
</evidence>
<gene>
    <name evidence="3" type="ORF">HMPREF3293_01958</name>
</gene>
<dbReference type="EMBL" id="LSZW01000063">
    <property type="protein sequence ID" value="KXK64721.1"/>
    <property type="molecule type" value="Genomic_DNA"/>
</dbReference>
<name>A0A136Q212_9FIRM</name>
<dbReference type="OrthoDB" id="2087831at2"/>
<organism evidence="3 4">
    <name type="scientific">Christensenella minuta</name>
    <dbReference type="NCBI Taxonomy" id="626937"/>
    <lineage>
        <taxon>Bacteria</taxon>
        <taxon>Bacillati</taxon>
        <taxon>Bacillota</taxon>
        <taxon>Clostridia</taxon>
        <taxon>Christensenellales</taxon>
        <taxon>Christensenellaceae</taxon>
        <taxon>Christensenella</taxon>
    </lineage>
</organism>
<feature type="transmembrane region" description="Helical" evidence="2">
    <location>
        <begin position="20"/>
        <end position="40"/>
    </location>
</feature>
<keyword evidence="2" id="KW-1133">Transmembrane helix</keyword>
<feature type="transmembrane region" description="Helical" evidence="2">
    <location>
        <begin position="254"/>
        <end position="275"/>
    </location>
</feature>
<keyword evidence="4" id="KW-1185">Reference proteome</keyword>
<accession>A0A136Q212</accession>
<evidence type="ECO:0000256" key="2">
    <source>
        <dbReference type="SAM" id="Phobius"/>
    </source>
</evidence>
<keyword evidence="2" id="KW-0472">Membrane</keyword>
<feature type="transmembrane region" description="Helical" evidence="2">
    <location>
        <begin position="52"/>
        <end position="73"/>
    </location>
</feature>
<feature type="region of interest" description="Disordered" evidence="1">
    <location>
        <begin position="298"/>
        <end position="338"/>
    </location>
</feature>
<comment type="caution">
    <text evidence="3">The sequence shown here is derived from an EMBL/GenBank/DDBJ whole genome shotgun (WGS) entry which is preliminary data.</text>
</comment>
<dbReference type="RefSeq" id="WP_066518088.1">
    <property type="nucleotide sequence ID" value="NZ_CABMOF010000001.1"/>
</dbReference>
<dbReference type="AlphaFoldDB" id="A0A136Q212"/>
<feature type="transmembrane region" description="Helical" evidence="2">
    <location>
        <begin position="110"/>
        <end position="140"/>
    </location>
</feature>
<feature type="transmembrane region" description="Helical" evidence="2">
    <location>
        <begin position="152"/>
        <end position="173"/>
    </location>
</feature>
<evidence type="ECO:0000256" key="1">
    <source>
        <dbReference type="SAM" id="MobiDB-lite"/>
    </source>
</evidence>
<protein>
    <recommendedName>
        <fullName evidence="5">Glycerophosphoryl diester phosphodiesterase membrane domain-containing protein</fullName>
    </recommendedName>
</protein>
<dbReference type="KEGG" id="cmiu:B1H56_05445"/>